<dbReference type="Pfam" id="PF19054">
    <property type="entry name" value="DUF5753"/>
    <property type="match status" value="1"/>
</dbReference>
<gene>
    <name evidence="2" type="ORF">RM574_29590</name>
</gene>
<proteinExistence type="predicted"/>
<dbReference type="Gene3D" id="1.10.260.40">
    <property type="entry name" value="lambda repressor-like DNA-binding domains"/>
    <property type="match status" value="1"/>
</dbReference>
<feature type="domain" description="DUF5753" evidence="1">
    <location>
        <begin position="103"/>
        <end position="287"/>
    </location>
</feature>
<dbReference type="InterPro" id="IPR010982">
    <property type="entry name" value="Lambda_DNA-bd_dom_sf"/>
</dbReference>
<accession>A0ABD5EDX6</accession>
<dbReference type="CDD" id="cd00093">
    <property type="entry name" value="HTH_XRE"/>
    <property type="match status" value="1"/>
</dbReference>
<dbReference type="EMBL" id="JAVRER010000094">
    <property type="protein sequence ID" value="MDT0419631.1"/>
    <property type="molecule type" value="Genomic_DNA"/>
</dbReference>
<comment type="caution">
    <text evidence="2">The sequence shown here is derived from an EMBL/GenBank/DDBJ whole genome shotgun (WGS) entry which is preliminary data.</text>
</comment>
<dbReference type="InterPro" id="IPR001387">
    <property type="entry name" value="Cro/C1-type_HTH"/>
</dbReference>
<dbReference type="InterPro" id="IPR043917">
    <property type="entry name" value="DUF5753"/>
</dbReference>
<name>A0ABD5EDX6_9ACTN</name>
<dbReference type="Pfam" id="PF13560">
    <property type="entry name" value="HTH_31"/>
    <property type="match status" value="1"/>
</dbReference>
<dbReference type="AlphaFoldDB" id="A0ABD5EDX6"/>
<evidence type="ECO:0000313" key="3">
    <source>
        <dbReference type="Proteomes" id="UP001183607"/>
    </source>
</evidence>
<evidence type="ECO:0000313" key="2">
    <source>
        <dbReference type="EMBL" id="MDT0419631.1"/>
    </source>
</evidence>
<organism evidence="2 3">
    <name type="scientific">Streptomyces evansiae</name>
    <dbReference type="NCBI Taxonomy" id="3075535"/>
    <lineage>
        <taxon>Bacteria</taxon>
        <taxon>Bacillati</taxon>
        <taxon>Actinomycetota</taxon>
        <taxon>Actinomycetes</taxon>
        <taxon>Kitasatosporales</taxon>
        <taxon>Streptomycetaceae</taxon>
        <taxon>Streptomyces</taxon>
    </lineage>
</organism>
<sequence>MAEGMTGSTVPRRQLGRNLKALRNKAHLTVRAAAVELEWSEAKMWRIETGQTPLRSLDVQAMCFVYGAPPDLTKALMELAKETKARGWWQAYGEAMPEGFDIYVGLEEAAASLDFYESDLVSGPLQTEGYAREVIRTHIPDLDEASLEGRVRLRIARQTLLSRSIDPPELRIALSEAVIRRPVGGREVMAHQLAHLIYVSGLPNISLRVVPFTAGMNAGVVTGPFVILRFPVNGDGVAIEPPTVFADGYTGGLYLDKEREVGQYDNAFHRIWNASLDEEASRRLISEAAGSYESARG</sequence>
<reference evidence="3" key="1">
    <citation type="submission" date="2023-07" db="EMBL/GenBank/DDBJ databases">
        <title>30 novel species of actinomycetes from the DSMZ collection.</title>
        <authorList>
            <person name="Nouioui I."/>
        </authorList>
    </citation>
    <scope>NUCLEOTIDE SEQUENCE [LARGE SCALE GENOMIC DNA]</scope>
    <source>
        <strain evidence="3">DSM 41982</strain>
    </source>
</reference>
<dbReference type="SUPFAM" id="SSF47413">
    <property type="entry name" value="lambda repressor-like DNA-binding domains"/>
    <property type="match status" value="1"/>
</dbReference>
<evidence type="ECO:0000259" key="1">
    <source>
        <dbReference type="Pfam" id="PF19054"/>
    </source>
</evidence>
<protein>
    <submittedName>
        <fullName evidence="2">Helix-turn-helix transcriptional regulator</fullName>
    </submittedName>
</protein>
<dbReference type="RefSeq" id="WP_093854348.1">
    <property type="nucleotide sequence ID" value="NZ_JAVRER010000094.1"/>
</dbReference>
<dbReference type="Proteomes" id="UP001183607">
    <property type="component" value="Unassembled WGS sequence"/>
</dbReference>